<evidence type="ECO:0000313" key="3">
    <source>
        <dbReference type="Proteomes" id="UP001390339"/>
    </source>
</evidence>
<evidence type="ECO:0000313" key="2">
    <source>
        <dbReference type="EMBL" id="KAK8872650.1"/>
    </source>
</evidence>
<comment type="caution">
    <text evidence="2">The sequence shown here is derived from an EMBL/GenBank/DDBJ whole genome shotgun (WGS) entry which is preliminary data.</text>
</comment>
<keyword evidence="1" id="KW-0732">Signal</keyword>
<feature type="chain" id="PRO_5046655545" description="Secreted protein" evidence="1">
    <location>
        <begin position="20"/>
        <end position="275"/>
    </location>
</feature>
<organism evidence="2 3">
    <name type="scientific">Apiospora arundinis</name>
    <dbReference type="NCBI Taxonomy" id="335852"/>
    <lineage>
        <taxon>Eukaryota</taxon>
        <taxon>Fungi</taxon>
        <taxon>Dikarya</taxon>
        <taxon>Ascomycota</taxon>
        <taxon>Pezizomycotina</taxon>
        <taxon>Sordariomycetes</taxon>
        <taxon>Xylariomycetidae</taxon>
        <taxon>Amphisphaeriales</taxon>
        <taxon>Apiosporaceae</taxon>
        <taxon>Apiospora</taxon>
    </lineage>
</organism>
<accession>A0ABR2J5R3</accession>
<gene>
    <name evidence="2" type="ORF">PGQ11_003164</name>
</gene>
<sequence>MKNLLSKLAASAFAVGISAVPSPIGTDMANEAITNATGFKIRDQDPRGPLCDIPGYTTVLVSKVDESIKKLHAMSGDCTAGAGPGTCARVACTNGGAVWMCNDNTASSSVPCSLLGDYAQAIVDKCKKKDGANHKIVQGQLFDVGPDGTGWGNDPRGPLCNIPDYTRARKGWTHDAIQELRDRKDSSGNPAQCSAGAGPGRCDIAACQRHAAIWFCNDNTSPSTVACNTLADYAQAIYDKCSYTWHKHHWTQGQLFDVGPDGTGWGNVIVGYHKC</sequence>
<evidence type="ECO:0008006" key="4">
    <source>
        <dbReference type="Google" id="ProtNLM"/>
    </source>
</evidence>
<name>A0ABR2J5R3_9PEZI</name>
<protein>
    <recommendedName>
        <fullName evidence="4">Secreted protein</fullName>
    </recommendedName>
</protein>
<dbReference type="PANTHER" id="PTHR35605">
    <property type="entry name" value="ECP2 EFFECTOR PROTEIN DOMAIN-CONTAINING PROTEIN-RELATED"/>
    <property type="match status" value="1"/>
</dbReference>
<keyword evidence="3" id="KW-1185">Reference proteome</keyword>
<dbReference type="Proteomes" id="UP001390339">
    <property type="component" value="Unassembled WGS sequence"/>
</dbReference>
<reference evidence="2 3" key="1">
    <citation type="journal article" date="2024" name="IMA Fungus">
        <title>Apiospora arundinis, a panoply of carbohydrate-active enzymes and secondary metabolites.</title>
        <authorList>
            <person name="Sorensen T."/>
            <person name="Petersen C."/>
            <person name="Muurmann A.T."/>
            <person name="Christiansen J.V."/>
            <person name="Brundto M.L."/>
            <person name="Overgaard C.K."/>
            <person name="Boysen A.T."/>
            <person name="Wollenberg R.D."/>
            <person name="Larsen T.O."/>
            <person name="Sorensen J.L."/>
            <person name="Nielsen K.L."/>
            <person name="Sondergaard T.E."/>
        </authorList>
    </citation>
    <scope>NUCLEOTIDE SEQUENCE [LARGE SCALE GENOMIC DNA]</scope>
    <source>
        <strain evidence="2 3">AAU 773</strain>
    </source>
</reference>
<proteinExistence type="predicted"/>
<dbReference type="EMBL" id="JAPCWZ010000003">
    <property type="protein sequence ID" value="KAK8872650.1"/>
    <property type="molecule type" value="Genomic_DNA"/>
</dbReference>
<dbReference type="PANTHER" id="PTHR35605:SF1">
    <property type="entry name" value="ECP2 EFFECTOR PROTEIN DOMAIN-CONTAINING PROTEIN-RELATED"/>
    <property type="match status" value="1"/>
</dbReference>
<evidence type="ECO:0000256" key="1">
    <source>
        <dbReference type="SAM" id="SignalP"/>
    </source>
</evidence>
<feature type="signal peptide" evidence="1">
    <location>
        <begin position="1"/>
        <end position="19"/>
    </location>
</feature>